<dbReference type="GO" id="GO:0010468">
    <property type="term" value="P:regulation of gene expression"/>
    <property type="evidence" value="ECO:0007669"/>
    <property type="project" value="TreeGrafter"/>
</dbReference>
<dbReference type="InterPro" id="IPR050331">
    <property type="entry name" value="Zinc_finger"/>
</dbReference>
<dbReference type="PROSITE" id="PS50157">
    <property type="entry name" value="ZINC_FINGER_C2H2_2"/>
    <property type="match status" value="2"/>
</dbReference>
<dbReference type="VEuPathDB" id="VectorBase:SCAU003807"/>
<keyword evidence="11" id="KW-1185">Reference proteome</keyword>
<feature type="region of interest" description="Disordered" evidence="8">
    <location>
        <begin position="234"/>
        <end position="265"/>
    </location>
</feature>
<reference evidence="10" key="1">
    <citation type="submission" date="2020-05" db="UniProtKB">
        <authorList>
            <consortium name="EnsemblMetazoa"/>
        </authorList>
    </citation>
    <scope>IDENTIFICATION</scope>
    <source>
        <strain evidence="10">USDA</strain>
    </source>
</reference>
<gene>
    <name evidence="10" type="primary">106085282</name>
</gene>
<protein>
    <recommendedName>
        <fullName evidence="9">C2H2-type domain-containing protein</fullName>
    </recommendedName>
</protein>
<dbReference type="PANTHER" id="PTHR16515:SF66">
    <property type="entry name" value="C2H2-TYPE DOMAIN-CONTAINING PROTEIN"/>
    <property type="match status" value="1"/>
</dbReference>
<dbReference type="SMART" id="SM00355">
    <property type="entry name" value="ZnF_C2H2"/>
    <property type="match status" value="3"/>
</dbReference>
<dbReference type="GO" id="GO:0008270">
    <property type="term" value="F:zinc ion binding"/>
    <property type="evidence" value="ECO:0007669"/>
    <property type="project" value="UniProtKB-KW"/>
</dbReference>
<dbReference type="STRING" id="35570.A0A1I8P0V6"/>
<feature type="domain" description="C2H2-type" evidence="9">
    <location>
        <begin position="364"/>
        <end position="392"/>
    </location>
</feature>
<dbReference type="PANTHER" id="PTHR16515">
    <property type="entry name" value="PR DOMAIN ZINC FINGER PROTEIN"/>
    <property type="match status" value="1"/>
</dbReference>
<dbReference type="Proteomes" id="UP000095300">
    <property type="component" value="Unassembled WGS sequence"/>
</dbReference>
<dbReference type="OrthoDB" id="7742407at2759"/>
<keyword evidence="4 7" id="KW-0863">Zinc-finger</keyword>
<dbReference type="Gene3D" id="3.40.1800.20">
    <property type="match status" value="1"/>
</dbReference>
<evidence type="ECO:0000313" key="11">
    <source>
        <dbReference type="Proteomes" id="UP000095300"/>
    </source>
</evidence>
<keyword evidence="2" id="KW-0479">Metal-binding</keyword>
<evidence type="ECO:0000259" key="9">
    <source>
        <dbReference type="PROSITE" id="PS50157"/>
    </source>
</evidence>
<dbReference type="SUPFAM" id="SSF57667">
    <property type="entry name" value="beta-beta-alpha zinc fingers"/>
    <property type="match status" value="1"/>
</dbReference>
<keyword evidence="3" id="KW-0677">Repeat</keyword>
<evidence type="ECO:0000256" key="5">
    <source>
        <dbReference type="ARBA" id="ARBA00022833"/>
    </source>
</evidence>
<keyword evidence="6" id="KW-0539">Nucleus</keyword>
<comment type="subcellular location">
    <subcellularLocation>
        <location evidence="1">Nucleus</location>
    </subcellularLocation>
</comment>
<sequence>MAGPNTCSLCMRSCNSSLRLYDKNGHFNDVYNITIKFFKPEDLGVQHKHTNRIAVLCTECWRQISGFHSFQNTVRLLKANVCNVTEKENDANTVSEMGSLKGVKVEDSLVVCNGREKENDVFKNVKVEDAVETITIDDDIADVIEVSKESKSHEISLYQDFNNSEKSLKETFKVEKAPSTNLSSGQIIVTDCEIKFSTNTNHMNASRNVDHSDYEYTDNNQLEQADEIFVADESENGDQDSISSADSLYKPFPGQRKAKRSSKRNSQEPDFVIAKWMPMLDCYVCQAQFPIFSDLKCHMEVKHPANEVYVTCCNRRFKFRCLLEEHAIMHLYPRGFECSQCKNSFRSRSSLAHHKQNIHKGKTSKCQFCSQTFAGRSSLYSHLKQRHAEDYAKRKRRKS</sequence>
<proteinExistence type="predicted"/>
<evidence type="ECO:0000256" key="7">
    <source>
        <dbReference type="PROSITE-ProRule" id="PRU00042"/>
    </source>
</evidence>
<dbReference type="Gene3D" id="3.30.160.60">
    <property type="entry name" value="Classic Zinc Finger"/>
    <property type="match status" value="1"/>
</dbReference>
<accession>A0A1I8P0V6</accession>
<name>A0A1I8P0V6_STOCA</name>
<keyword evidence="5" id="KW-0862">Zinc</keyword>
<evidence type="ECO:0000313" key="10">
    <source>
        <dbReference type="EnsemblMetazoa" id="SCAU003807-PA"/>
    </source>
</evidence>
<evidence type="ECO:0000256" key="2">
    <source>
        <dbReference type="ARBA" id="ARBA00022723"/>
    </source>
</evidence>
<dbReference type="InterPro" id="IPR036236">
    <property type="entry name" value="Znf_C2H2_sf"/>
</dbReference>
<dbReference type="PROSITE" id="PS00028">
    <property type="entry name" value="ZINC_FINGER_C2H2_1"/>
    <property type="match status" value="3"/>
</dbReference>
<evidence type="ECO:0000256" key="3">
    <source>
        <dbReference type="ARBA" id="ARBA00022737"/>
    </source>
</evidence>
<dbReference type="GO" id="GO:0005634">
    <property type="term" value="C:nucleus"/>
    <property type="evidence" value="ECO:0007669"/>
    <property type="project" value="UniProtKB-SubCell"/>
</dbReference>
<evidence type="ECO:0000256" key="6">
    <source>
        <dbReference type="ARBA" id="ARBA00023242"/>
    </source>
</evidence>
<dbReference type="EnsemblMetazoa" id="SCAU003807-RA">
    <property type="protein sequence ID" value="SCAU003807-PA"/>
    <property type="gene ID" value="SCAU003807"/>
</dbReference>
<dbReference type="InterPro" id="IPR013087">
    <property type="entry name" value="Znf_C2H2_type"/>
</dbReference>
<organism evidence="10 11">
    <name type="scientific">Stomoxys calcitrans</name>
    <name type="common">Stable fly</name>
    <name type="synonym">Conops calcitrans</name>
    <dbReference type="NCBI Taxonomy" id="35570"/>
    <lineage>
        <taxon>Eukaryota</taxon>
        <taxon>Metazoa</taxon>
        <taxon>Ecdysozoa</taxon>
        <taxon>Arthropoda</taxon>
        <taxon>Hexapoda</taxon>
        <taxon>Insecta</taxon>
        <taxon>Pterygota</taxon>
        <taxon>Neoptera</taxon>
        <taxon>Endopterygota</taxon>
        <taxon>Diptera</taxon>
        <taxon>Brachycera</taxon>
        <taxon>Muscomorpha</taxon>
        <taxon>Muscoidea</taxon>
        <taxon>Muscidae</taxon>
        <taxon>Stomoxys</taxon>
    </lineage>
</organism>
<evidence type="ECO:0000256" key="8">
    <source>
        <dbReference type="SAM" id="MobiDB-lite"/>
    </source>
</evidence>
<evidence type="ECO:0000256" key="1">
    <source>
        <dbReference type="ARBA" id="ARBA00004123"/>
    </source>
</evidence>
<feature type="domain" description="C2H2-type" evidence="9">
    <location>
        <begin position="336"/>
        <end position="364"/>
    </location>
</feature>
<evidence type="ECO:0000256" key="4">
    <source>
        <dbReference type="ARBA" id="ARBA00022771"/>
    </source>
</evidence>
<dbReference type="AlphaFoldDB" id="A0A1I8P0V6"/>